<dbReference type="InterPro" id="IPR019819">
    <property type="entry name" value="Carboxylesterase_B_CS"/>
</dbReference>
<proteinExistence type="predicted"/>
<dbReference type="OrthoDB" id="19653at2759"/>
<protein>
    <submittedName>
        <fullName evidence="3">Esterase E4</fullName>
    </submittedName>
</protein>
<name>E2C9G0_HARSA</name>
<dbReference type="PANTHER" id="PTHR11559">
    <property type="entry name" value="CARBOXYLESTERASE"/>
    <property type="match status" value="1"/>
</dbReference>
<sequence>MSLIFVRLKQGKLAGVLKEGVCGIKYKAFLGVPYATPPIGNLRFQDPKPVANWEGVRTATDDFCNMSAQINQSSDRNIIGNEDCLYLNIYVPCEWPSGLSCIPVMVWIHDGDFFTGNSEYSEIRPDYLMKKNVILVTVTYRLGVLGFLNLSINGAYGNQGLKDQVAALRWIQENIFYFGGDPGNITVFGNGTGAVSAHLLMLSPLSRGFFQKAILQSGVALCNWAVKKQQKEGFTLASEMGCLSTDPKSILDFLKRIPYRVLVMAEYNIIKKKDRFIKKVIFGPTIDKESSNPFLPCPVRELLNNGNDIPILIGHNTQEFFGSFSKITGIAEIEDYVIYLESLIPLIL</sequence>
<dbReference type="EMBL" id="GL453849">
    <property type="protein sequence ID" value="EFN75417.1"/>
    <property type="molecule type" value="Genomic_DNA"/>
</dbReference>
<dbReference type="InterPro" id="IPR029058">
    <property type="entry name" value="AB_hydrolase_fold"/>
</dbReference>
<dbReference type="InterPro" id="IPR050309">
    <property type="entry name" value="Type-B_Carboxylest/Lipase"/>
</dbReference>
<evidence type="ECO:0000259" key="2">
    <source>
        <dbReference type="Pfam" id="PF00135"/>
    </source>
</evidence>
<dbReference type="InterPro" id="IPR002018">
    <property type="entry name" value="CarbesteraseB"/>
</dbReference>
<keyword evidence="4" id="KW-1185">Reference proteome</keyword>
<organism evidence="4">
    <name type="scientific">Harpegnathos saltator</name>
    <name type="common">Jerdon's jumping ant</name>
    <dbReference type="NCBI Taxonomy" id="610380"/>
    <lineage>
        <taxon>Eukaryota</taxon>
        <taxon>Metazoa</taxon>
        <taxon>Ecdysozoa</taxon>
        <taxon>Arthropoda</taxon>
        <taxon>Hexapoda</taxon>
        <taxon>Insecta</taxon>
        <taxon>Pterygota</taxon>
        <taxon>Neoptera</taxon>
        <taxon>Endopterygota</taxon>
        <taxon>Hymenoptera</taxon>
        <taxon>Apocrita</taxon>
        <taxon>Aculeata</taxon>
        <taxon>Formicoidea</taxon>
        <taxon>Formicidae</taxon>
        <taxon>Ponerinae</taxon>
        <taxon>Ponerini</taxon>
        <taxon>Harpegnathos</taxon>
    </lineage>
</organism>
<dbReference type="Gene3D" id="3.40.50.1820">
    <property type="entry name" value="alpha/beta hydrolase"/>
    <property type="match status" value="1"/>
</dbReference>
<dbReference type="OMA" id="TKQPPCI"/>
<gene>
    <name evidence="3" type="ORF">EAI_06036</name>
</gene>
<accession>E2C9G0</accession>
<dbReference type="PROSITE" id="PS00941">
    <property type="entry name" value="CARBOXYLESTERASE_B_2"/>
    <property type="match status" value="1"/>
</dbReference>
<dbReference type="InParanoid" id="E2C9G0"/>
<keyword evidence="1" id="KW-0325">Glycoprotein</keyword>
<evidence type="ECO:0000313" key="3">
    <source>
        <dbReference type="EMBL" id="EFN75417.1"/>
    </source>
</evidence>
<dbReference type="Proteomes" id="UP000008237">
    <property type="component" value="Unassembled WGS sequence"/>
</dbReference>
<reference evidence="3 4" key="1">
    <citation type="journal article" date="2010" name="Science">
        <title>Genomic comparison of the ants Camponotus floridanus and Harpegnathos saltator.</title>
        <authorList>
            <person name="Bonasio R."/>
            <person name="Zhang G."/>
            <person name="Ye C."/>
            <person name="Mutti N.S."/>
            <person name="Fang X."/>
            <person name="Qin N."/>
            <person name="Donahue G."/>
            <person name="Yang P."/>
            <person name="Li Q."/>
            <person name="Li C."/>
            <person name="Zhang P."/>
            <person name="Huang Z."/>
            <person name="Berger S.L."/>
            <person name="Reinberg D."/>
            <person name="Wang J."/>
            <person name="Liebig J."/>
        </authorList>
    </citation>
    <scope>NUCLEOTIDE SEQUENCE [LARGE SCALE GENOMIC DNA]</scope>
    <source>
        <strain evidence="3 4">R22 G/1</strain>
    </source>
</reference>
<dbReference type="Pfam" id="PF00135">
    <property type="entry name" value="COesterase"/>
    <property type="match status" value="1"/>
</dbReference>
<dbReference type="AlphaFoldDB" id="E2C9G0"/>
<evidence type="ECO:0000256" key="1">
    <source>
        <dbReference type="ARBA" id="ARBA00023180"/>
    </source>
</evidence>
<feature type="domain" description="Carboxylesterase type B" evidence="2">
    <location>
        <begin position="5"/>
        <end position="327"/>
    </location>
</feature>
<evidence type="ECO:0000313" key="4">
    <source>
        <dbReference type="Proteomes" id="UP000008237"/>
    </source>
</evidence>
<dbReference type="SUPFAM" id="SSF53474">
    <property type="entry name" value="alpha/beta-Hydrolases"/>
    <property type="match status" value="1"/>
</dbReference>